<organism evidence="2 3">
    <name type="scientific">Cupriavidus plantarum</name>
    <dbReference type="NCBI Taxonomy" id="942865"/>
    <lineage>
        <taxon>Bacteria</taxon>
        <taxon>Pseudomonadati</taxon>
        <taxon>Pseudomonadota</taxon>
        <taxon>Betaproteobacteria</taxon>
        <taxon>Burkholderiales</taxon>
        <taxon>Burkholderiaceae</taxon>
        <taxon>Cupriavidus</taxon>
    </lineage>
</organism>
<dbReference type="PIRSF" id="PIRSF017082">
    <property type="entry name" value="YflP"/>
    <property type="match status" value="1"/>
</dbReference>
<comment type="similarity">
    <text evidence="1">Belongs to the UPF0065 (bug) family.</text>
</comment>
<name>A0A316EPA8_9BURK</name>
<dbReference type="Pfam" id="PF03401">
    <property type="entry name" value="TctC"/>
    <property type="match status" value="1"/>
</dbReference>
<dbReference type="CDD" id="cd07012">
    <property type="entry name" value="PBP2_Bug_TTT"/>
    <property type="match status" value="1"/>
</dbReference>
<comment type="caution">
    <text evidence="2">The sequence shown here is derived from an EMBL/GenBank/DDBJ whole genome shotgun (WGS) entry which is preliminary data.</text>
</comment>
<dbReference type="Gene3D" id="3.40.190.150">
    <property type="entry name" value="Bordetella uptake gene, domain 1"/>
    <property type="match status" value="1"/>
</dbReference>
<protein>
    <submittedName>
        <fullName evidence="2">Tripartite-type tricarboxylate transporter receptor subunit TctC</fullName>
    </submittedName>
</protein>
<dbReference type="Proteomes" id="UP000245754">
    <property type="component" value="Unassembled WGS sequence"/>
</dbReference>
<dbReference type="AlphaFoldDB" id="A0A316EPA8"/>
<dbReference type="EMBL" id="QGGT01000006">
    <property type="protein sequence ID" value="PWK32640.1"/>
    <property type="molecule type" value="Genomic_DNA"/>
</dbReference>
<dbReference type="OrthoDB" id="8678477at2"/>
<gene>
    <name evidence="2" type="ORF">C7419_10659</name>
</gene>
<keyword evidence="2" id="KW-0675">Receptor</keyword>
<proteinExistence type="inferred from homology"/>
<dbReference type="RefSeq" id="WP_109584937.1">
    <property type="nucleotide sequence ID" value="NZ_CAJPUX010000008.1"/>
</dbReference>
<sequence length="326" mass="34162">MPYRHPILAGALGVCTAFSAPIAGAQPAAFPTKPISIVVPNPPGGVVDTSARLIADSLAKEIGQAVVIDNRAGGSGNIAYQLVARAPKDGYTLLASYSAYHVGNPSMFSKLPWSQKDLAPVALISVATNVITVNPSLPANNLKEFIAYLKQNPGKVNYASQGNGSLSHVGTELFDQVTDTRMVHVPYKGSGPAIQDVLAGQVQVFITTPPSVIGHIQTGKLKALAVTSKTRHPMLPNVPTTAEAGLPGFELEAWVALFAPAGTPPEVVNKLSASVKTVLEQSETKKRAEGVGIEARYLDPAGLSALVAKDTEYWGKIIKAKNITAD</sequence>
<evidence type="ECO:0000256" key="1">
    <source>
        <dbReference type="ARBA" id="ARBA00006987"/>
    </source>
</evidence>
<dbReference type="PANTHER" id="PTHR42928:SF5">
    <property type="entry name" value="BLR1237 PROTEIN"/>
    <property type="match status" value="1"/>
</dbReference>
<dbReference type="SUPFAM" id="SSF53850">
    <property type="entry name" value="Periplasmic binding protein-like II"/>
    <property type="match status" value="1"/>
</dbReference>
<dbReference type="Gene3D" id="3.40.190.10">
    <property type="entry name" value="Periplasmic binding protein-like II"/>
    <property type="match status" value="1"/>
</dbReference>
<accession>A0A316EPA8</accession>
<evidence type="ECO:0000313" key="2">
    <source>
        <dbReference type="EMBL" id="PWK32640.1"/>
    </source>
</evidence>
<evidence type="ECO:0000313" key="3">
    <source>
        <dbReference type="Proteomes" id="UP000245754"/>
    </source>
</evidence>
<dbReference type="PANTHER" id="PTHR42928">
    <property type="entry name" value="TRICARBOXYLATE-BINDING PROTEIN"/>
    <property type="match status" value="1"/>
</dbReference>
<keyword evidence="3" id="KW-1185">Reference proteome</keyword>
<dbReference type="InterPro" id="IPR005064">
    <property type="entry name" value="BUG"/>
</dbReference>
<reference evidence="2 3" key="1">
    <citation type="submission" date="2018-05" db="EMBL/GenBank/DDBJ databases">
        <title>Genomic Encyclopedia of Type Strains, Phase IV (KMG-V): Genome sequencing to study the core and pangenomes of soil and plant-associated prokaryotes.</title>
        <authorList>
            <person name="Whitman W."/>
        </authorList>
    </citation>
    <scope>NUCLEOTIDE SEQUENCE [LARGE SCALE GENOMIC DNA]</scope>
    <source>
        <strain evidence="2 3">SLV-132</strain>
    </source>
</reference>
<dbReference type="InterPro" id="IPR042100">
    <property type="entry name" value="Bug_dom1"/>
</dbReference>
<dbReference type="GeneID" id="98343648"/>